<dbReference type="CTD" id="36378162"/>
<evidence type="ECO:0000313" key="3">
    <source>
        <dbReference type="WBParaSite" id="SRAE_2000047400.1"/>
    </source>
</evidence>
<dbReference type="RefSeq" id="XP_024504998.1">
    <property type="nucleotide sequence ID" value="XM_024651308.1"/>
</dbReference>
<keyword evidence="2" id="KW-1185">Reference proteome</keyword>
<sequence length="191" mass="22994">MLNDLSLFHEHIDLDPSLHKMSLNSKYNMVINIYKNSTDFCEAFKNGARHILFFSQNFENLNINTFRCMVRKYRGLFRYMPSRSDVDKKYMLFLYIRLMKTSINMTKKDFFIKIFEMNELNDFWLFYYFFGRSFAVEEDYENLKMVIDKAKNELGEIFLKNEKLIKLEEYLLNNLKSPSVQSYSQDVISIG</sequence>
<gene>
    <name evidence="1 3 4" type="ORF">SRAE_2000047400</name>
</gene>
<dbReference type="AlphaFoldDB" id="A0A090LCF9"/>
<evidence type="ECO:0000313" key="2">
    <source>
        <dbReference type="Proteomes" id="UP000035682"/>
    </source>
</evidence>
<proteinExistence type="predicted"/>
<dbReference type="WBParaSite" id="SRAE_2000047400.1">
    <property type="protein sequence ID" value="SRAE_2000047400.1"/>
    <property type="gene ID" value="WBGene00260668"/>
</dbReference>
<protein>
    <submittedName>
        <fullName evidence="1 3">Uncharacterized protein</fullName>
    </submittedName>
</protein>
<evidence type="ECO:0000313" key="4">
    <source>
        <dbReference type="WormBase" id="SRAE_2000047400"/>
    </source>
</evidence>
<dbReference type="EMBL" id="LN609529">
    <property type="protein sequence ID" value="CEF65798.1"/>
    <property type="molecule type" value="Genomic_DNA"/>
</dbReference>
<evidence type="ECO:0000313" key="1">
    <source>
        <dbReference type="EMBL" id="CEF65798.1"/>
    </source>
</evidence>
<dbReference type="WormBase" id="SRAE_2000047400">
    <property type="protein sequence ID" value="SRP03197"/>
    <property type="gene ID" value="WBGene00260668"/>
</dbReference>
<name>A0A090LCF9_STRRB</name>
<dbReference type="Proteomes" id="UP000035682">
    <property type="component" value="Unplaced"/>
</dbReference>
<reference evidence="3" key="2">
    <citation type="submission" date="2020-12" db="UniProtKB">
        <authorList>
            <consortium name="WormBaseParasite"/>
        </authorList>
    </citation>
    <scope>IDENTIFICATION</scope>
</reference>
<accession>A0A090LCF9</accession>
<reference evidence="1 2" key="1">
    <citation type="submission" date="2014-09" db="EMBL/GenBank/DDBJ databases">
        <authorList>
            <person name="Martin A.A."/>
        </authorList>
    </citation>
    <scope>NUCLEOTIDE SEQUENCE</scope>
    <source>
        <strain evidence="2">ED321</strain>
        <strain evidence="1">ED321 Heterogonic</strain>
    </source>
</reference>
<dbReference type="GeneID" id="36378162"/>
<organism evidence="1">
    <name type="scientific">Strongyloides ratti</name>
    <name type="common">Parasitic roundworm</name>
    <dbReference type="NCBI Taxonomy" id="34506"/>
    <lineage>
        <taxon>Eukaryota</taxon>
        <taxon>Metazoa</taxon>
        <taxon>Ecdysozoa</taxon>
        <taxon>Nematoda</taxon>
        <taxon>Chromadorea</taxon>
        <taxon>Rhabditida</taxon>
        <taxon>Tylenchina</taxon>
        <taxon>Panagrolaimomorpha</taxon>
        <taxon>Strongyloidoidea</taxon>
        <taxon>Strongyloididae</taxon>
        <taxon>Strongyloides</taxon>
    </lineage>
</organism>